<dbReference type="AlphaFoldDB" id="T1BVC5"/>
<organism evidence="2">
    <name type="scientific">mine drainage metagenome</name>
    <dbReference type="NCBI Taxonomy" id="410659"/>
    <lineage>
        <taxon>unclassified sequences</taxon>
        <taxon>metagenomes</taxon>
        <taxon>ecological metagenomes</taxon>
    </lineage>
</organism>
<dbReference type="EMBL" id="AUZZ01003404">
    <property type="protein sequence ID" value="EQD57084.1"/>
    <property type="molecule type" value="Genomic_DNA"/>
</dbReference>
<protein>
    <submittedName>
        <fullName evidence="2">Conjugal transfer protein TrbE</fullName>
    </submittedName>
</protein>
<feature type="domain" description="CagE TrbE VirB component of type IV transporter system central" evidence="1">
    <location>
        <begin position="3"/>
        <end position="73"/>
    </location>
</feature>
<evidence type="ECO:0000313" key="2">
    <source>
        <dbReference type="EMBL" id="EQD57084.1"/>
    </source>
</evidence>
<comment type="caution">
    <text evidence="2">The sequence shown here is derived from an EMBL/GenBank/DDBJ whole genome shotgun (WGS) entry which is preliminary data.</text>
</comment>
<dbReference type="Gene3D" id="3.40.50.300">
    <property type="entry name" value="P-loop containing nucleotide triphosphate hydrolases"/>
    <property type="match status" value="1"/>
</dbReference>
<accession>T1BVC5</accession>
<dbReference type="SUPFAM" id="SSF52540">
    <property type="entry name" value="P-loop containing nucleoside triphosphate hydrolases"/>
    <property type="match status" value="1"/>
</dbReference>
<proteinExistence type="predicted"/>
<dbReference type="InterPro" id="IPR027417">
    <property type="entry name" value="P-loop_NTPase"/>
</dbReference>
<name>T1BVC5_9ZZZZ</name>
<reference evidence="2" key="1">
    <citation type="submission" date="2013-08" db="EMBL/GenBank/DDBJ databases">
        <authorList>
            <person name="Mendez C."/>
            <person name="Richter M."/>
            <person name="Ferrer M."/>
            <person name="Sanchez J."/>
        </authorList>
    </citation>
    <scope>NUCLEOTIDE SEQUENCE</scope>
</reference>
<dbReference type="Pfam" id="PF03135">
    <property type="entry name" value="CagE_TrbE_VirB"/>
    <property type="match status" value="1"/>
</dbReference>
<dbReference type="GO" id="GO:0005524">
    <property type="term" value="F:ATP binding"/>
    <property type="evidence" value="ECO:0007669"/>
    <property type="project" value="InterPro"/>
</dbReference>
<gene>
    <name evidence="2" type="ORF">B2A_04978</name>
</gene>
<feature type="non-terminal residue" evidence="2">
    <location>
        <position position="341"/>
    </location>
</feature>
<dbReference type="InterPro" id="IPR018145">
    <property type="entry name" value="CagE_TrbE_VirB_cntrl_dom"/>
</dbReference>
<evidence type="ECO:0000259" key="1">
    <source>
        <dbReference type="Pfam" id="PF03135"/>
    </source>
</evidence>
<sequence length="341" mass="37059">MVAVAEASQGKVIFGYYTSVLLLADRNLPALEEAAQDIRKVILNLGFQARIETVNAVDAYLGTMPGNTVANVRRPVVHTLNLAHLMPFTSVWAGPDHNPCPFYPRQKDGSPPPPLLWTRTSGATPFRLSLHSGDLGHAAVLGPTGSGKSTLLATAVAQHFRYARAQVFCFDKGYSMLPLVWAAGGEHYDISGGADGVGGPTVAFAPLARCDEESEQRWAAEWLESCVELQGVRVTPEQRQEIYRAVKQLGDFKDAKLRTLGQFRATIQDTDLRTAIEPYTVRGVAGDLLDATEDGMSQDRFQVLRNGTPPVRGDRVVLPVLTYLFTGSSSALRPADLARAR</sequence>
<reference evidence="2" key="2">
    <citation type="journal article" date="2014" name="ISME J.">
        <title>Microbial stratification in low pH oxic and suboxic macroscopic growths along an acid mine drainage.</title>
        <authorList>
            <person name="Mendez-Garcia C."/>
            <person name="Mesa V."/>
            <person name="Sprenger R.R."/>
            <person name="Richter M."/>
            <person name="Diez M.S."/>
            <person name="Solano J."/>
            <person name="Bargiela R."/>
            <person name="Golyshina O.V."/>
            <person name="Manteca A."/>
            <person name="Ramos J.L."/>
            <person name="Gallego J.R."/>
            <person name="Llorente I."/>
            <person name="Martins Dos Santos V.A."/>
            <person name="Jensen O.N."/>
            <person name="Pelaez A.I."/>
            <person name="Sanchez J."/>
            <person name="Ferrer M."/>
        </authorList>
    </citation>
    <scope>NUCLEOTIDE SEQUENCE</scope>
</reference>